<dbReference type="SUPFAM" id="SSF50447">
    <property type="entry name" value="Translation proteins"/>
    <property type="match status" value="1"/>
</dbReference>
<dbReference type="SMART" id="SM00838">
    <property type="entry name" value="EFG_C"/>
    <property type="match status" value="1"/>
</dbReference>
<dbReference type="InterPro" id="IPR031157">
    <property type="entry name" value="G_TR_CS"/>
</dbReference>
<dbReference type="Gene3D" id="3.40.50.300">
    <property type="entry name" value="P-loop containing nucleotide triphosphate hydrolases"/>
    <property type="match status" value="1"/>
</dbReference>
<evidence type="ECO:0000313" key="8">
    <source>
        <dbReference type="Proteomes" id="UP000198838"/>
    </source>
</evidence>
<evidence type="ECO:0000256" key="1">
    <source>
        <dbReference type="ARBA" id="ARBA00003987"/>
    </source>
</evidence>
<dbReference type="STRING" id="1120918.SAMN05216249_1058"/>
<reference evidence="7 8" key="1">
    <citation type="submission" date="2016-10" db="EMBL/GenBank/DDBJ databases">
        <authorList>
            <person name="de Groot N.N."/>
        </authorList>
    </citation>
    <scope>NUCLEOTIDE SEQUENCE [LARGE SCALE GENOMIC DNA]</scope>
    <source>
        <strain evidence="7 8">DSM 5522</strain>
    </source>
</reference>
<dbReference type="Proteomes" id="UP000198838">
    <property type="component" value="Unassembled WGS sequence"/>
</dbReference>
<comment type="function">
    <text evidence="1">Abolishes the inhibitory effect of tetracyclin on protein synthesis by a non-covalent modification of the ribosomes.</text>
</comment>
<dbReference type="GO" id="GO:0006412">
    <property type="term" value="P:translation"/>
    <property type="evidence" value="ECO:0007669"/>
    <property type="project" value="UniProtKB-KW"/>
</dbReference>
<evidence type="ECO:0000259" key="6">
    <source>
        <dbReference type="PROSITE" id="PS51722"/>
    </source>
</evidence>
<feature type="domain" description="Tr-type G" evidence="6">
    <location>
        <begin position="1"/>
        <end position="230"/>
    </location>
</feature>
<proteinExistence type="predicted"/>
<dbReference type="PROSITE" id="PS51722">
    <property type="entry name" value="G_TR_2"/>
    <property type="match status" value="1"/>
</dbReference>
<dbReference type="NCBIfam" id="TIGR00231">
    <property type="entry name" value="small_GTP"/>
    <property type="match status" value="1"/>
</dbReference>
<evidence type="ECO:0000256" key="3">
    <source>
        <dbReference type="ARBA" id="ARBA00022917"/>
    </source>
</evidence>
<dbReference type="InterPro" id="IPR005517">
    <property type="entry name" value="Transl_elong_EFG/EF2_IV"/>
</dbReference>
<dbReference type="CDD" id="cd03711">
    <property type="entry name" value="Tet_C"/>
    <property type="match status" value="1"/>
</dbReference>
<dbReference type="RefSeq" id="WP_092871023.1">
    <property type="nucleotide sequence ID" value="NZ_FOJY01000005.1"/>
</dbReference>
<evidence type="ECO:0000256" key="5">
    <source>
        <dbReference type="ARBA" id="ARBA00023251"/>
    </source>
</evidence>
<dbReference type="GO" id="GO:0046677">
    <property type="term" value="P:response to antibiotic"/>
    <property type="evidence" value="ECO:0007669"/>
    <property type="project" value="UniProtKB-KW"/>
</dbReference>
<dbReference type="InterPro" id="IPR000640">
    <property type="entry name" value="EFG_V-like"/>
</dbReference>
<dbReference type="Pfam" id="PF05991">
    <property type="entry name" value="NYN_YacP"/>
    <property type="match status" value="1"/>
</dbReference>
<dbReference type="InterPro" id="IPR014721">
    <property type="entry name" value="Ribsml_uS5_D2-typ_fold_subgr"/>
</dbReference>
<dbReference type="Gene3D" id="3.30.230.10">
    <property type="match status" value="1"/>
</dbReference>
<dbReference type="InterPro" id="IPR035650">
    <property type="entry name" value="Tet_C"/>
</dbReference>
<dbReference type="InterPro" id="IPR009000">
    <property type="entry name" value="Transl_B-barrel_sf"/>
</dbReference>
<keyword evidence="3" id="KW-0648">Protein biosynthesis</keyword>
<dbReference type="SUPFAM" id="SSF54980">
    <property type="entry name" value="EF-G C-terminal domain-like"/>
    <property type="match status" value="2"/>
</dbReference>
<dbReference type="Pfam" id="PF00679">
    <property type="entry name" value="EFG_C"/>
    <property type="match status" value="1"/>
</dbReference>
<evidence type="ECO:0000256" key="2">
    <source>
        <dbReference type="ARBA" id="ARBA00022741"/>
    </source>
</evidence>
<protein>
    <submittedName>
        <fullName evidence="7">Small GTP-binding protein domain-containing protein</fullName>
    </submittedName>
</protein>
<accession>A0A1I0WVJ9</accession>
<dbReference type="SMART" id="SM00889">
    <property type="entry name" value="EFG_IV"/>
    <property type="match status" value="1"/>
</dbReference>
<dbReference type="GO" id="GO:0032790">
    <property type="term" value="P:ribosome disassembly"/>
    <property type="evidence" value="ECO:0007669"/>
    <property type="project" value="TreeGrafter"/>
</dbReference>
<keyword evidence="2" id="KW-0547">Nucleotide-binding</keyword>
<dbReference type="InterPro" id="IPR005225">
    <property type="entry name" value="Small_GTP-bd"/>
</dbReference>
<sequence length="879" mass="100080">MKQLAIGILAHVDAGKTTLSESILFKSNAIRKAGRVDKGDAFLDTYEMEKKRGITIFSKEARFSYKDMEATIVDTPGHNDFSPEMERTLQILDMAILIISGADGITGQTKVLSRLLKINKVPTLIFANKMDQNGVNKENLLNEIKEYFGDGAIDFSREKEDEFYEEIACLDENILEDFLEKGCISNEIIASLIEKRKLFPVFFGSALKMEGIEELLEGIYLYSKKKEYPKDFGARVYKISRDKQNNRLTHLKITGGTLKVRDLLKDESAPKPWENKVTQIRLYSGDGFEAVNEVMAGTVCAVTGLENTFPNEGLGFEKNNTLNMIEPYLSYKIILPKGENPLSMFKKLGEIMEEEPSLSIEWIEETQEIIVKIMGEVQIEILNNIISDRFDLNIEFGSGTIVYKETIEEPVVGIGHFEPLRHYAHVNLLLEPLEEGSGMEFDTDCREELLAKNWQRLILTHLKEKEHVGVLTGSKITDMKITVIGGKAHEKHTEGGDFRQATYRAVRQGLKKAKSRLLEPYYDFNIQVPLNFVGRVMTDMEKMYGKILSQETVEDKCFIYGKVPVSTMEGYQSELLAYTKNEGIINLSMRGYGPCHNEEEVIEKMNYDSELDLKNPTGSIYCSHGAGIYVPWYDMEAAEIEENEALSTEITGKDILQAKKRALESKSEKYSSEDLDEIFNRTFRSDENRKKGYNKKSKPVVSDAELHYKGKKKAGAKEYLLVDGYNIIYAWDELRQLSEVSFEAARGRLMDILSNYQGYKNCSLILVFDAYKVEGGREHHYKYNNIHVVYTKEAETADAYIEKTAHEIGHKYNVTVATSDGVEQVIIRGQGCELFSARDFEREVKHTLVNAKESYELKQAKENVSSSAFKEFFENNKID</sequence>
<evidence type="ECO:0000313" key="7">
    <source>
        <dbReference type="EMBL" id="SFA92437.1"/>
    </source>
</evidence>
<keyword evidence="5" id="KW-0046">Antibiotic resistance</keyword>
<dbReference type="Pfam" id="PF22042">
    <property type="entry name" value="EF-G_D2"/>
    <property type="match status" value="1"/>
</dbReference>
<dbReference type="PANTHER" id="PTHR43261">
    <property type="entry name" value="TRANSLATION ELONGATION FACTOR G-RELATED"/>
    <property type="match status" value="1"/>
</dbReference>
<dbReference type="InterPro" id="IPR041095">
    <property type="entry name" value="EFG_II"/>
</dbReference>
<gene>
    <name evidence="7" type="ORF">SAMN05216249_1058</name>
</gene>
<dbReference type="AlphaFoldDB" id="A0A1I0WVJ9"/>
<dbReference type="InterPro" id="IPR027417">
    <property type="entry name" value="P-loop_NTPase"/>
</dbReference>
<name>A0A1I0WVJ9_9FIRM</name>
<evidence type="ECO:0000256" key="4">
    <source>
        <dbReference type="ARBA" id="ARBA00023134"/>
    </source>
</evidence>
<dbReference type="Gene3D" id="2.40.30.10">
    <property type="entry name" value="Translation factors"/>
    <property type="match status" value="1"/>
</dbReference>
<dbReference type="GO" id="GO:0003924">
    <property type="term" value="F:GTPase activity"/>
    <property type="evidence" value="ECO:0007669"/>
    <property type="project" value="InterPro"/>
</dbReference>
<dbReference type="CDD" id="cd10912">
    <property type="entry name" value="PIN_YacP-like"/>
    <property type="match status" value="1"/>
</dbReference>
<dbReference type="SUPFAM" id="SSF54211">
    <property type="entry name" value="Ribosomal protein S5 domain 2-like"/>
    <property type="match status" value="1"/>
</dbReference>
<dbReference type="PANTHER" id="PTHR43261:SF1">
    <property type="entry name" value="RIBOSOME-RELEASING FACTOR 2, MITOCHONDRIAL"/>
    <property type="match status" value="1"/>
</dbReference>
<dbReference type="InterPro" id="IPR020568">
    <property type="entry name" value="Ribosomal_Su5_D2-typ_SF"/>
</dbReference>
<keyword evidence="4" id="KW-0342">GTP-binding</keyword>
<dbReference type="Gene3D" id="3.30.70.240">
    <property type="match status" value="1"/>
</dbReference>
<dbReference type="PROSITE" id="PS00301">
    <property type="entry name" value="G_TR_1"/>
    <property type="match status" value="1"/>
</dbReference>
<dbReference type="Gene3D" id="3.30.70.870">
    <property type="entry name" value="Elongation Factor G (Translational Gtpase), domain 3"/>
    <property type="match status" value="1"/>
</dbReference>
<dbReference type="InterPro" id="IPR000795">
    <property type="entry name" value="T_Tr_GTP-bd_dom"/>
</dbReference>
<dbReference type="GO" id="GO:0005525">
    <property type="term" value="F:GTP binding"/>
    <property type="evidence" value="ECO:0007669"/>
    <property type="project" value="UniProtKB-KW"/>
</dbReference>
<dbReference type="InterPro" id="IPR035647">
    <property type="entry name" value="EFG_III/V"/>
</dbReference>
<dbReference type="EMBL" id="FOJY01000005">
    <property type="protein sequence ID" value="SFA92437.1"/>
    <property type="molecule type" value="Genomic_DNA"/>
</dbReference>
<dbReference type="OrthoDB" id="9801472at2"/>
<dbReference type="InterPro" id="IPR053905">
    <property type="entry name" value="EF-G-like_DII"/>
</dbReference>
<keyword evidence="8" id="KW-1185">Reference proteome</keyword>
<dbReference type="Pfam" id="PF03764">
    <property type="entry name" value="EFG_IV"/>
    <property type="match status" value="1"/>
</dbReference>
<dbReference type="InterPro" id="IPR010298">
    <property type="entry name" value="YacP-like"/>
</dbReference>
<dbReference type="Pfam" id="PF00009">
    <property type="entry name" value="GTP_EFTU"/>
    <property type="match status" value="1"/>
</dbReference>
<organism evidence="7 8">
    <name type="scientific">Acetitomaculum ruminis DSM 5522</name>
    <dbReference type="NCBI Taxonomy" id="1120918"/>
    <lineage>
        <taxon>Bacteria</taxon>
        <taxon>Bacillati</taxon>
        <taxon>Bacillota</taxon>
        <taxon>Clostridia</taxon>
        <taxon>Lachnospirales</taxon>
        <taxon>Lachnospiraceae</taxon>
        <taxon>Acetitomaculum</taxon>
    </lineage>
</organism>
<dbReference type="Pfam" id="PF14492">
    <property type="entry name" value="EFG_III"/>
    <property type="match status" value="1"/>
</dbReference>
<dbReference type="SUPFAM" id="SSF52540">
    <property type="entry name" value="P-loop containing nucleoside triphosphate hydrolases"/>
    <property type="match status" value="1"/>
</dbReference>
<dbReference type="PRINTS" id="PR00315">
    <property type="entry name" value="ELONGATNFCT"/>
</dbReference>